<evidence type="ECO:0000313" key="1">
    <source>
        <dbReference type="EMBL" id="MBS3182368.1"/>
    </source>
</evidence>
<keyword evidence="2" id="KW-1185">Reference proteome</keyword>
<proteinExistence type="predicted"/>
<dbReference type="RefSeq" id="WP_211649361.1">
    <property type="nucleotide sequence ID" value="NZ_JAFEVO010000001.1"/>
</dbReference>
<dbReference type="EMBL" id="JAFEVO010000001">
    <property type="protein sequence ID" value="MBS3182368.1"/>
    <property type="molecule type" value="Genomic_DNA"/>
</dbReference>
<comment type="caution">
    <text evidence="1">The sequence shown here is derived from an EMBL/GenBank/DDBJ whole genome shotgun (WGS) entry which is preliminary data.</text>
</comment>
<gene>
    <name evidence="1" type="ORF">JSQ98_09215</name>
</gene>
<protein>
    <submittedName>
        <fullName evidence="1">Uncharacterized protein</fullName>
    </submittedName>
</protein>
<accession>A0ABS5M598</accession>
<sequence length="125" mass="14308">MDTETTERSVVAELEHLEFWQRVDELRAAGRIGPHTELQLQKMAEDSSSIQDFKARLLYGGPRLMDATEQRYLTSAMDTPEGRRPESWAESSAHVRAFGADQYQGNAVVQQRERDRQVEVTRVIS</sequence>
<reference evidence="1 2" key="1">
    <citation type="submission" date="2021-02" db="EMBL/GenBank/DDBJ databases">
        <title>Draft genome and description of Leucobacter sp nov strain Marseille-Q4368.</title>
        <authorList>
            <person name="Boxberger M."/>
            <person name="La Scola B."/>
        </authorList>
    </citation>
    <scope>NUCLEOTIDE SEQUENCE [LARGE SCALE GENOMIC DNA]</scope>
    <source>
        <strain evidence="1 2">Marseille-Q4368</strain>
    </source>
</reference>
<name>A0ABS5M598_9MICO</name>
<dbReference type="Proteomes" id="UP000811492">
    <property type="component" value="Unassembled WGS sequence"/>
</dbReference>
<evidence type="ECO:0000313" key="2">
    <source>
        <dbReference type="Proteomes" id="UP000811492"/>
    </source>
</evidence>
<organism evidence="1 2">
    <name type="scientific">Leucobacter manosquensis</name>
    <dbReference type="NCBI Taxonomy" id="2810611"/>
    <lineage>
        <taxon>Bacteria</taxon>
        <taxon>Bacillati</taxon>
        <taxon>Actinomycetota</taxon>
        <taxon>Actinomycetes</taxon>
        <taxon>Micrococcales</taxon>
        <taxon>Microbacteriaceae</taxon>
        <taxon>Leucobacter</taxon>
    </lineage>
</organism>